<dbReference type="Proteomes" id="UP000199455">
    <property type="component" value="Unassembled WGS sequence"/>
</dbReference>
<accession>A0A1G6XZU2</accession>
<gene>
    <name evidence="2" type="ORF">SAMN04488024_10880</name>
</gene>
<keyword evidence="2" id="KW-0378">Hydrolase</keyword>
<evidence type="ECO:0000259" key="1">
    <source>
        <dbReference type="SMART" id="SM00471"/>
    </source>
</evidence>
<evidence type="ECO:0000313" key="3">
    <source>
        <dbReference type="Proteomes" id="UP000199455"/>
    </source>
</evidence>
<proteinExistence type="predicted"/>
<name>A0A1G6XZU2_9SPHI</name>
<dbReference type="CDD" id="cd00077">
    <property type="entry name" value="HDc"/>
    <property type="match status" value="1"/>
</dbReference>
<dbReference type="RefSeq" id="WP_090770850.1">
    <property type="nucleotide sequence ID" value="NZ_FMZH01000008.1"/>
</dbReference>
<dbReference type="EMBL" id="FMZH01000008">
    <property type="protein sequence ID" value="SDD82896.1"/>
    <property type="molecule type" value="Genomic_DNA"/>
</dbReference>
<dbReference type="AlphaFoldDB" id="A0A1G6XZU2"/>
<organism evidence="2 3">
    <name type="scientific">Pedobacter soli</name>
    <dbReference type="NCBI Taxonomy" id="390242"/>
    <lineage>
        <taxon>Bacteria</taxon>
        <taxon>Pseudomonadati</taxon>
        <taxon>Bacteroidota</taxon>
        <taxon>Sphingobacteriia</taxon>
        <taxon>Sphingobacteriales</taxon>
        <taxon>Sphingobacteriaceae</taxon>
        <taxon>Pedobacter</taxon>
    </lineage>
</organism>
<keyword evidence="3" id="KW-1185">Reference proteome</keyword>
<dbReference type="SMART" id="SM00471">
    <property type="entry name" value="HDc"/>
    <property type="match status" value="1"/>
</dbReference>
<dbReference type="InterPro" id="IPR003607">
    <property type="entry name" value="HD/PDEase_dom"/>
</dbReference>
<sequence>MEEEKLINRVSDYVEELLEKELPEHMYFHNFEHTLLVVAGVKIIGEHSQVSEQEMLILTLAAYLHDIGYTRQYIGHEAISAEMAGNFLSSNGLSSVEVEQVQQCILATKYPQLPHNNLQKIICDADFYHFALPAYTDFAVRLKREWEENINLAYSYREWDAINLKMLTSHQYFTGYGRQFLQKRKERNIEKLIQRFT</sequence>
<evidence type="ECO:0000313" key="2">
    <source>
        <dbReference type="EMBL" id="SDD82896.1"/>
    </source>
</evidence>
<protein>
    <submittedName>
        <fullName evidence="2">Predicted metal-dependent phosphohydrolase, HD superfamily</fullName>
    </submittedName>
</protein>
<dbReference type="Pfam" id="PF01966">
    <property type="entry name" value="HD"/>
    <property type="match status" value="1"/>
</dbReference>
<dbReference type="Gene3D" id="1.10.3210.10">
    <property type="entry name" value="Hypothetical protein af1432"/>
    <property type="match status" value="1"/>
</dbReference>
<dbReference type="GO" id="GO:0016787">
    <property type="term" value="F:hydrolase activity"/>
    <property type="evidence" value="ECO:0007669"/>
    <property type="project" value="UniProtKB-KW"/>
</dbReference>
<dbReference type="STRING" id="390242.SAMN04488024_10880"/>
<dbReference type="InterPro" id="IPR006674">
    <property type="entry name" value="HD_domain"/>
</dbReference>
<reference evidence="3" key="1">
    <citation type="submission" date="2016-10" db="EMBL/GenBank/DDBJ databases">
        <authorList>
            <person name="Varghese N."/>
            <person name="Submissions S."/>
        </authorList>
    </citation>
    <scope>NUCLEOTIDE SEQUENCE [LARGE SCALE GENOMIC DNA]</scope>
    <source>
        <strain evidence="3">DSM 18609</strain>
    </source>
</reference>
<dbReference type="SUPFAM" id="SSF109604">
    <property type="entry name" value="HD-domain/PDEase-like"/>
    <property type="match status" value="1"/>
</dbReference>
<feature type="domain" description="HD/PDEase" evidence="1">
    <location>
        <begin position="26"/>
        <end position="140"/>
    </location>
</feature>